<dbReference type="GO" id="GO:0003700">
    <property type="term" value="F:DNA-binding transcription factor activity"/>
    <property type="evidence" value="ECO:0007669"/>
    <property type="project" value="TreeGrafter"/>
</dbReference>
<dbReference type="PROSITE" id="PS50932">
    <property type="entry name" value="HTH_LACI_2"/>
    <property type="match status" value="1"/>
</dbReference>
<evidence type="ECO:0000259" key="4">
    <source>
        <dbReference type="PROSITE" id="PS50932"/>
    </source>
</evidence>
<reference evidence="5 6" key="1">
    <citation type="submission" date="2017-08" db="EMBL/GenBank/DDBJ databases">
        <title>Genomic and metabolic characterisation of spoilage-associated Pseudomonas species.</title>
        <authorList>
            <person name="Stanborough T."/>
            <person name="Fegan N."/>
            <person name="Powell S.M."/>
            <person name="Singh T."/>
            <person name="Tamplin M.L."/>
            <person name="Chandry P.S."/>
        </authorList>
    </citation>
    <scope>NUCLEOTIDE SEQUENCE [LARGE SCALE GENOMIC DNA]</scope>
    <source>
        <strain evidence="5 6">F1820</strain>
    </source>
</reference>
<evidence type="ECO:0000313" key="5">
    <source>
        <dbReference type="EMBL" id="OZY40520.1"/>
    </source>
</evidence>
<dbReference type="PANTHER" id="PTHR30146:SF109">
    <property type="entry name" value="HTH-TYPE TRANSCRIPTIONAL REGULATOR GALS"/>
    <property type="match status" value="1"/>
</dbReference>
<keyword evidence="2" id="KW-0238">DNA-binding</keyword>
<proteinExistence type="predicted"/>
<dbReference type="Pfam" id="PF00356">
    <property type="entry name" value="LacI"/>
    <property type="match status" value="1"/>
</dbReference>
<evidence type="ECO:0000256" key="3">
    <source>
        <dbReference type="ARBA" id="ARBA00023163"/>
    </source>
</evidence>
<evidence type="ECO:0000256" key="1">
    <source>
        <dbReference type="ARBA" id="ARBA00023015"/>
    </source>
</evidence>
<dbReference type="InterPro" id="IPR028082">
    <property type="entry name" value="Peripla_BP_I"/>
</dbReference>
<dbReference type="PANTHER" id="PTHR30146">
    <property type="entry name" value="LACI-RELATED TRANSCRIPTIONAL REPRESSOR"/>
    <property type="match status" value="1"/>
</dbReference>
<dbReference type="InterPro" id="IPR046335">
    <property type="entry name" value="LacI/GalR-like_sensor"/>
</dbReference>
<comment type="caution">
    <text evidence="5">The sequence shown here is derived from an EMBL/GenBank/DDBJ whole genome shotgun (WGS) entry which is preliminary data.</text>
</comment>
<evidence type="ECO:0000256" key="2">
    <source>
        <dbReference type="ARBA" id="ARBA00023125"/>
    </source>
</evidence>
<gene>
    <name evidence="5" type="ORF">CJF43_16910</name>
</gene>
<dbReference type="InterPro" id="IPR000843">
    <property type="entry name" value="HTH_LacI"/>
</dbReference>
<dbReference type="SMART" id="SM00354">
    <property type="entry name" value="HTH_LACI"/>
    <property type="match status" value="1"/>
</dbReference>
<evidence type="ECO:0000313" key="6">
    <source>
        <dbReference type="Proteomes" id="UP000216113"/>
    </source>
</evidence>
<dbReference type="Gene3D" id="3.40.50.2300">
    <property type="match status" value="2"/>
</dbReference>
<dbReference type="EMBL" id="NQKL01000014">
    <property type="protein sequence ID" value="OZY40520.1"/>
    <property type="molecule type" value="Genomic_DNA"/>
</dbReference>
<dbReference type="Proteomes" id="UP000216113">
    <property type="component" value="Unassembled WGS sequence"/>
</dbReference>
<dbReference type="Pfam" id="PF13377">
    <property type="entry name" value="Peripla_BP_3"/>
    <property type="match status" value="1"/>
</dbReference>
<feature type="domain" description="HTH lacI-type" evidence="4">
    <location>
        <begin position="6"/>
        <end position="60"/>
    </location>
</feature>
<organism evidence="5 6">
    <name type="scientific">Pseudomonas fragi</name>
    <dbReference type="NCBI Taxonomy" id="296"/>
    <lineage>
        <taxon>Bacteria</taxon>
        <taxon>Pseudomonadati</taxon>
        <taxon>Pseudomonadota</taxon>
        <taxon>Gammaproteobacteria</taxon>
        <taxon>Pseudomonadales</taxon>
        <taxon>Pseudomonadaceae</taxon>
        <taxon>Pseudomonas</taxon>
    </lineage>
</organism>
<protein>
    <submittedName>
        <fullName evidence="5">LacI family transcriptional regulator</fullName>
    </submittedName>
</protein>
<sequence length="337" mass="36274">MTKPFTTLDDVAKVAGMSRAQVSRALRCDPGVRPETRKRIEEIAVQMNYKPNLAARSLVSSRSSIVGLVIGDLNNPFHIQLAQSLDAQLFARGFDPVTSLRALENGSALLDSDRLLRLRAAGVILIGTSHTSRVIGQIAEKLPCVFLGNKRVSHPQVVSIVVDDESGVRQAMAHLFSLGHRRIAHLGGGNEPSARERTRIYCRVMHEAGLEPIVLRGTHTATFGRQGVDALFADGHGPTAIFAANDCIAVGVLDRLMGMGLSVPGDVAVIGFDDIPDAKNEVFSLSTLRQDTQAQAQAAVVALEAMIKGSPIKVRRLIMPVELIVRRTTSAPCKAAR</sequence>
<dbReference type="AlphaFoldDB" id="A0A266LS87"/>
<dbReference type="Gene3D" id="1.10.260.40">
    <property type="entry name" value="lambda repressor-like DNA-binding domains"/>
    <property type="match status" value="1"/>
</dbReference>
<dbReference type="CDD" id="cd01392">
    <property type="entry name" value="HTH_LacI"/>
    <property type="match status" value="1"/>
</dbReference>
<dbReference type="InterPro" id="IPR010982">
    <property type="entry name" value="Lambda_DNA-bd_dom_sf"/>
</dbReference>
<accession>A0A266LS87</accession>
<dbReference type="SUPFAM" id="SSF53822">
    <property type="entry name" value="Periplasmic binding protein-like I"/>
    <property type="match status" value="1"/>
</dbReference>
<dbReference type="GO" id="GO:0000976">
    <property type="term" value="F:transcription cis-regulatory region binding"/>
    <property type="evidence" value="ECO:0007669"/>
    <property type="project" value="TreeGrafter"/>
</dbReference>
<name>A0A266LS87_PSEFR</name>
<keyword evidence="1" id="KW-0805">Transcription regulation</keyword>
<dbReference type="SUPFAM" id="SSF47413">
    <property type="entry name" value="lambda repressor-like DNA-binding domains"/>
    <property type="match status" value="1"/>
</dbReference>
<dbReference type="CDD" id="cd06267">
    <property type="entry name" value="PBP1_LacI_sugar_binding-like"/>
    <property type="match status" value="1"/>
</dbReference>
<dbReference type="RefSeq" id="WP_095030155.1">
    <property type="nucleotide sequence ID" value="NZ_NQKL01000014.1"/>
</dbReference>
<keyword evidence="3" id="KW-0804">Transcription</keyword>